<feature type="region of interest" description="Disordered" evidence="11">
    <location>
        <begin position="137"/>
        <end position="160"/>
    </location>
</feature>
<dbReference type="SUPFAM" id="SSF55856">
    <property type="entry name" value="Cytochrome b5-like heme/steroid binding domain"/>
    <property type="match status" value="1"/>
</dbReference>
<dbReference type="GO" id="GO:0016020">
    <property type="term" value="C:membrane"/>
    <property type="evidence" value="ECO:0007669"/>
    <property type="project" value="UniProtKB-SubCell"/>
</dbReference>
<organism evidence="13 14">
    <name type="scientific">Phaseolus angularis</name>
    <name type="common">Azuki bean</name>
    <name type="synonym">Vigna angularis</name>
    <dbReference type="NCBI Taxonomy" id="3914"/>
    <lineage>
        <taxon>Eukaryota</taxon>
        <taxon>Viridiplantae</taxon>
        <taxon>Streptophyta</taxon>
        <taxon>Embryophyta</taxon>
        <taxon>Tracheophyta</taxon>
        <taxon>Spermatophyta</taxon>
        <taxon>Magnoliopsida</taxon>
        <taxon>eudicotyledons</taxon>
        <taxon>Gunneridae</taxon>
        <taxon>Pentapetalae</taxon>
        <taxon>rosids</taxon>
        <taxon>fabids</taxon>
        <taxon>Fabales</taxon>
        <taxon>Fabaceae</taxon>
        <taxon>Papilionoideae</taxon>
        <taxon>50 kb inversion clade</taxon>
        <taxon>NPAAA clade</taxon>
        <taxon>indigoferoid/millettioid clade</taxon>
        <taxon>Phaseoleae</taxon>
        <taxon>Vigna</taxon>
    </lineage>
</organism>
<evidence type="ECO:0000256" key="10">
    <source>
        <dbReference type="ARBA" id="ARBA00023136"/>
    </source>
</evidence>
<proteinExistence type="inferred from homology"/>
<evidence type="ECO:0000313" key="14">
    <source>
        <dbReference type="Proteomes" id="UP000743370"/>
    </source>
</evidence>
<dbReference type="PANTHER" id="PTHR19353">
    <property type="entry name" value="FATTY ACID DESATURASE 2"/>
    <property type="match status" value="1"/>
</dbReference>
<dbReference type="PROSITE" id="PS50255">
    <property type="entry name" value="CYTOCHROME_B5_2"/>
    <property type="match status" value="1"/>
</dbReference>
<keyword evidence="7" id="KW-0560">Oxidoreductase</keyword>
<dbReference type="Proteomes" id="UP000743370">
    <property type="component" value="Unassembled WGS sequence"/>
</dbReference>
<evidence type="ECO:0000256" key="9">
    <source>
        <dbReference type="ARBA" id="ARBA00023098"/>
    </source>
</evidence>
<evidence type="ECO:0000256" key="4">
    <source>
        <dbReference type="ARBA" id="ARBA00022692"/>
    </source>
</evidence>
<evidence type="ECO:0000256" key="8">
    <source>
        <dbReference type="ARBA" id="ARBA00023004"/>
    </source>
</evidence>
<dbReference type="EMBL" id="JABFOF010000002">
    <property type="protein sequence ID" value="KAG2406735.1"/>
    <property type="molecule type" value="Genomic_DNA"/>
</dbReference>
<keyword evidence="4" id="KW-0812">Transmembrane</keyword>
<name>A0A8T0L9P4_PHAAN</name>
<dbReference type="SMART" id="SM01117">
    <property type="entry name" value="Cyt-b5"/>
    <property type="match status" value="1"/>
</dbReference>
<dbReference type="Pfam" id="PF00173">
    <property type="entry name" value="Cyt-b5"/>
    <property type="match status" value="1"/>
</dbReference>
<comment type="similarity">
    <text evidence="3">Belongs to the fatty acid desaturase type 1 family.</text>
</comment>
<accession>A0A8T0L9P4</accession>
<keyword evidence="5" id="KW-0479">Metal-binding</keyword>
<dbReference type="GO" id="GO:0046872">
    <property type="term" value="F:metal ion binding"/>
    <property type="evidence" value="ECO:0007669"/>
    <property type="project" value="UniProtKB-KW"/>
</dbReference>
<evidence type="ECO:0000259" key="12">
    <source>
        <dbReference type="PROSITE" id="PS50255"/>
    </source>
</evidence>
<keyword evidence="6" id="KW-1133">Transmembrane helix</keyword>
<comment type="subcellular location">
    <subcellularLocation>
        <location evidence="1">Membrane</location>
        <topology evidence="1">Multi-pass membrane protein</topology>
    </subcellularLocation>
</comment>
<feature type="domain" description="Cytochrome b5 heme-binding" evidence="12">
    <location>
        <begin position="5"/>
        <end position="81"/>
    </location>
</feature>
<dbReference type="GO" id="GO:0006629">
    <property type="term" value="P:lipid metabolic process"/>
    <property type="evidence" value="ECO:0007669"/>
    <property type="project" value="UniProtKB-KW"/>
</dbReference>
<dbReference type="InterPro" id="IPR012171">
    <property type="entry name" value="Fatty_acid_desaturase"/>
</dbReference>
<keyword evidence="9" id="KW-0443">Lipid metabolism</keyword>
<evidence type="ECO:0000256" key="7">
    <source>
        <dbReference type="ARBA" id="ARBA00023002"/>
    </source>
</evidence>
<evidence type="ECO:0000256" key="5">
    <source>
        <dbReference type="ARBA" id="ARBA00022723"/>
    </source>
</evidence>
<evidence type="ECO:0000256" key="1">
    <source>
        <dbReference type="ARBA" id="ARBA00004141"/>
    </source>
</evidence>
<comment type="pathway">
    <text evidence="2">Lipid metabolism.</text>
</comment>
<keyword evidence="10" id="KW-0472">Membrane</keyword>
<protein>
    <submittedName>
        <fullName evidence="13">Delta(8)-fatty-acid desaturase</fullName>
    </submittedName>
</protein>
<dbReference type="Gene3D" id="3.10.120.10">
    <property type="entry name" value="Cytochrome b5-like heme/steroid binding domain"/>
    <property type="match status" value="1"/>
</dbReference>
<dbReference type="InterPro" id="IPR001199">
    <property type="entry name" value="Cyt_B5-like_heme/steroid-bd"/>
</dbReference>
<evidence type="ECO:0000256" key="2">
    <source>
        <dbReference type="ARBA" id="ARBA00005189"/>
    </source>
</evidence>
<dbReference type="AlphaFoldDB" id="A0A8T0L9P4"/>
<dbReference type="PANTHER" id="PTHR19353:SF30">
    <property type="entry name" value="DELTA 8-(E)-SPHINGOLIPID DESATURASE"/>
    <property type="match status" value="1"/>
</dbReference>
<evidence type="ECO:0000256" key="3">
    <source>
        <dbReference type="ARBA" id="ARBA00009295"/>
    </source>
</evidence>
<evidence type="ECO:0000256" key="11">
    <source>
        <dbReference type="SAM" id="MobiDB-lite"/>
    </source>
</evidence>
<sequence length="186" mass="20130">MDPPTTYISSSELRKHNLRNDAWISIHGKIYDVSSWLHRHPDSALPLLTVAGIDATNAFLAFHSPSAAAVLLPAFSTGLLLSDYVVSIASSDSEAPLQALRTQPLRTQGPHHPHLALPHPHPPPSLLSLRRSLALAPSCLPPRNPNPTTNRHPTGRDLTPPADAISDLVLFVDRLVRPVPVVEPLA</sequence>
<dbReference type="InterPro" id="IPR036400">
    <property type="entry name" value="Cyt_B5-like_heme/steroid_sf"/>
</dbReference>
<dbReference type="GO" id="GO:0016717">
    <property type="term" value="F:oxidoreductase activity, acting on paired donors, with oxidation of a pair of donors resulting in the reduction of molecular oxygen to two molecules of water"/>
    <property type="evidence" value="ECO:0007669"/>
    <property type="project" value="TreeGrafter"/>
</dbReference>
<comment type="caution">
    <text evidence="13">The sequence shown here is derived from an EMBL/GenBank/DDBJ whole genome shotgun (WGS) entry which is preliminary data.</text>
</comment>
<gene>
    <name evidence="13" type="ORF">HKW66_Vig0059920</name>
</gene>
<keyword evidence="8" id="KW-0408">Iron</keyword>
<reference evidence="13 14" key="1">
    <citation type="submission" date="2020-05" db="EMBL/GenBank/DDBJ databases">
        <title>Vigna angularis (adzuki bean) Var. LongXiaoDou No. 4 denovo assembly.</title>
        <authorList>
            <person name="Xiang H."/>
        </authorList>
    </citation>
    <scope>NUCLEOTIDE SEQUENCE [LARGE SCALE GENOMIC DNA]</scope>
    <source>
        <tissue evidence="13">Leaf</tissue>
    </source>
</reference>
<evidence type="ECO:0000256" key="6">
    <source>
        <dbReference type="ARBA" id="ARBA00022989"/>
    </source>
</evidence>
<evidence type="ECO:0000313" key="13">
    <source>
        <dbReference type="EMBL" id="KAG2406735.1"/>
    </source>
</evidence>